<sequence length="405" mass="44352">MDSDEHGSRLAAERQRLLGFGLGTAHPLGGAAWLDDAGNPDLERPVQTWITARMVHVYGLGLLLGREDCRPVAEAALAGLTGPLHDGERGGWFAAVLADGSPEPPAEKSCYAHAFVVLAASTATLAALDGGRALLEQATRVLEDRFWDDEAGLCRDSWDRGWSVADGYRGINANMHAVEAMLSAVDAGADPVWRQRALRICRFVERQARGNHWRIPEHYDASWVALPDYHRENPRDPFKPFGATVGHGFEWARLMLHLEAALGTQAPDWLAPAAVSLFDRAATDGWAVDGEPGFVYTTDWAGVPVVRERMHWVAAEAVAAAAVLHRRTGKERYARLYRTWWEYVDTALVDRDAGSWHHELDVHNQPAATVWPGKPDLYHAVQATLVPRLPLAPMPAAAVRAGSTG</sequence>
<evidence type="ECO:0000256" key="2">
    <source>
        <dbReference type="ARBA" id="ARBA00023235"/>
    </source>
</evidence>
<dbReference type="GO" id="GO:0005975">
    <property type="term" value="P:carbohydrate metabolic process"/>
    <property type="evidence" value="ECO:0007669"/>
    <property type="project" value="InterPro"/>
</dbReference>
<dbReference type="KEGG" id="nmes:H9L09_09770"/>
<gene>
    <name evidence="3" type="ORF">H9L09_09770</name>
</gene>
<reference evidence="3 4" key="1">
    <citation type="submission" date="2020-08" db="EMBL/GenBank/DDBJ databases">
        <title>Genome sequence of Nocardioides mesophilus KACC 16243T.</title>
        <authorList>
            <person name="Hyun D.-W."/>
            <person name="Bae J.-W."/>
        </authorList>
    </citation>
    <scope>NUCLEOTIDE SEQUENCE [LARGE SCALE GENOMIC DNA]</scope>
    <source>
        <strain evidence="3 4">KACC 16243</strain>
    </source>
</reference>
<dbReference type="Pfam" id="PF07221">
    <property type="entry name" value="GlcNAc_2-epim"/>
    <property type="match status" value="1"/>
</dbReference>
<dbReference type="Gene3D" id="1.50.10.10">
    <property type="match status" value="1"/>
</dbReference>
<dbReference type="GO" id="GO:0016853">
    <property type="term" value="F:isomerase activity"/>
    <property type="evidence" value="ECO:0007669"/>
    <property type="project" value="UniProtKB-KW"/>
</dbReference>
<keyword evidence="2 3" id="KW-0413">Isomerase</keyword>
<organism evidence="3 4">
    <name type="scientific">Nocardioides mesophilus</name>
    <dbReference type="NCBI Taxonomy" id="433659"/>
    <lineage>
        <taxon>Bacteria</taxon>
        <taxon>Bacillati</taxon>
        <taxon>Actinomycetota</taxon>
        <taxon>Actinomycetes</taxon>
        <taxon>Propionibacteriales</taxon>
        <taxon>Nocardioidaceae</taxon>
        <taxon>Nocardioides</taxon>
    </lineage>
</organism>
<dbReference type="InterPro" id="IPR012341">
    <property type="entry name" value="6hp_glycosidase-like_sf"/>
</dbReference>
<keyword evidence="4" id="KW-1185">Reference proteome</keyword>
<evidence type="ECO:0000256" key="1">
    <source>
        <dbReference type="ARBA" id="ARBA00008558"/>
    </source>
</evidence>
<dbReference type="AlphaFoldDB" id="A0A7G9RH81"/>
<protein>
    <submittedName>
        <fullName evidence="3">AGE family epimerase/isomerase</fullName>
    </submittedName>
</protein>
<dbReference type="SUPFAM" id="SSF48208">
    <property type="entry name" value="Six-hairpin glycosidases"/>
    <property type="match status" value="1"/>
</dbReference>
<dbReference type="InterPro" id="IPR010819">
    <property type="entry name" value="AGE/CE"/>
</dbReference>
<name>A0A7G9RH81_9ACTN</name>
<dbReference type="PANTHER" id="PTHR15108">
    <property type="entry name" value="N-ACYLGLUCOSAMINE-2-EPIMERASE"/>
    <property type="match status" value="1"/>
</dbReference>
<proteinExistence type="inferred from homology"/>
<dbReference type="Proteomes" id="UP000515947">
    <property type="component" value="Chromosome"/>
</dbReference>
<accession>A0A7G9RH81</accession>
<evidence type="ECO:0000313" key="4">
    <source>
        <dbReference type="Proteomes" id="UP000515947"/>
    </source>
</evidence>
<comment type="similarity">
    <text evidence="1">Belongs to the N-acylglucosamine 2-epimerase family.</text>
</comment>
<dbReference type="InterPro" id="IPR008928">
    <property type="entry name" value="6-hairpin_glycosidase_sf"/>
</dbReference>
<evidence type="ECO:0000313" key="3">
    <source>
        <dbReference type="EMBL" id="QNN54956.1"/>
    </source>
</evidence>
<dbReference type="EMBL" id="CP060713">
    <property type="protein sequence ID" value="QNN54956.1"/>
    <property type="molecule type" value="Genomic_DNA"/>
</dbReference>